<comment type="caution">
    <text evidence="2">The sequence shown here is derived from an EMBL/GenBank/DDBJ whole genome shotgun (WGS) entry which is preliminary data.</text>
</comment>
<sequence>MAREMYMGQGRGLGPMPHVDLAARARTLRITGRREVHNKQVCGPSDMPHVNLANRGRAHRPE</sequence>
<protein>
    <submittedName>
        <fullName evidence="2">Uncharacterized protein</fullName>
    </submittedName>
</protein>
<accession>A0A7Y9J798</accession>
<dbReference type="Proteomes" id="UP000535890">
    <property type="component" value="Unassembled WGS sequence"/>
</dbReference>
<dbReference type="EMBL" id="JACCBN010000001">
    <property type="protein sequence ID" value="NYD38257.1"/>
    <property type="molecule type" value="Genomic_DNA"/>
</dbReference>
<evidence type="ECO:0000256" key="1">
    <source>
        <dbReference type="SAM" id="MobiDB-lite"/>
    </source>
</evidence>
<proteinExistence type="predicted"/>
<evidence type="ECO:0000313" key="3">
    <source>
        <dbReference type="Proteomes" id="UP000535890"/>
    </source>
</evidence>
<organism evidence="2 3">
    <name type="scientific">Actinomycetospora corticicola</name>
    <dbReference type="NCBI Taxonomy" id="663602"/>
    <lineage>
        <taxon>Bacteria</taxon>
        <taxon>Bacillati</taxon>
        <taxon>Actinomycetota</taxon>
        <taxon>Actinomycetes</taxon>
        <taxon>Pseudonocardiales</taxon>
        <taxon>Pseudonocardiaceae</taxon>
        <taxon>Actinomycetospora</taxon>
    </lineage>
</organism>
<evidence type="ECO:0000313" key="2">
    <source>
        <dbReference type="EMBL" id="NYD38257.1"/>
    </source>
</evidence>
<feature type="region of interest" description="Disordered" evidence="1">
    <location>
        <begin position="39"/>
        <end position="62"/>
    </location>
</feature>
<reference evidence="2 3" key="1">
    <citation type="submission" date="2020-07" db="EMBL/GenBank/DDBJ databases">
        <title>Sequencing the genomes of 1000 actinobacteria strains.</title>
        <authorList>
            <person name="Klenk H.-P."/>
        </authorList>
    </citation>
    <scope>NUCLEOTIDE SEQUENCE [LARGE SCALE GENOMIC DNA]</scope>
    <source>
        <strain evidence="2 3">DSM 45772</strain>
    </source>
</reference>
<name>A0A7Y9J798_9PSEU</name>
<gene>
    <name evidence="2" type="ORF">BJ983_004359</name>
</gene>
<keyword evidence="3" id="KW-1185">Reference proteome</keyword>
<dbReference type="AlphaFoldDB" id="A0A7Y9J798"/>